<comment type="pathway">
    <text evidence="10">Porphyrin-containing compound metabolism; heme A biosynthesis; heme A from heme O: step 1/1.</text>
</comment>
<accession>A0ABU9L6N6</accession>
<keyword evidence="3 12" id="KW-0812">Transmembrane</keyword>
<comment type="subcellular location">
    <subcellularLocation>
        <location evidence="2">Membrane</location>
        <topology evidence="2">Multi-pass membrane protein</topology>
    </subcellularLocation>
</comment>
<evidence type="ECO:0000256" key="1">
    <source>
        <dbReference type="ARBA" id="ARBA00001970"/>
    </source>
</evidence>
<evidence type="ECO:0000256" key="5">
    <source>
        <dbReference type="ARBA" id="ARBA00022989"/>
    </source>
</evidence>
<comment type="caution">
    <text evidence="13">The sequence shown here is derived from an EMBL/GenBank/DDBJ whole genome shotgun (WGS) entry which is preliminary data.</text>
</comment>
<evidence type="ECO:0000256" key="7">
    <source>
        <dbReference type="ARBA" id="ARBA00023004"/>
    </source>
</evidence>
<evidence type="ECO:0000256" key="12">
    <source>
        <dbReference type="SAM" id="Phobius"/>
    </source>
</evidence>
<sequence>MRKKYLYTKTIRFWLLTGLVMLIGQVILGGITRLTGSGLSITSWDIITGVIPPMNKQQWLELFELYKQTPQFHKINADFTLRDFKFIYFWEYMHRLWVRTLGIIFLIPFIIFVIRRQIDIFLIKRLSLVVFLTALTASAGWIMVLSGLVDRPWVNAYKLTLHFMLAVLTIGAMVKCIADVYLMENKPKKGHTRFVMILLAFTTLQLIFAGLMAGMRAGLYYASWPSMNGAFIPEVLLDKNNWTLHNLTNYDRFAFAPALVQFVHRLLAYIILLLTVYFYHKKRNKVHTSAIKWLTVSYFLVVFQVFLGIMTLLKIKTGIPLVYGTLHQLVGILYVISLLFLYYSLRKKISIWSKKKLPQG</sequence>
<feature type="transmembrane region" description="Helical" evidence="12">
    <location>
        <begin position="254"/>
        <end position="279"/>
    </location>
</feature>
<feature type="transmembrane region" description="Helical" evidence="12">
    <location>
        <begin position="161"/>
        <end position="182"/>
    </location>
</feature>
<protein>
    <submittedName>
        <fullName evidence="13">COX15/CtaA family protein</fullName>
    </submittedName>
</protein>
<keyword evidence="8" id="KW-0350">Heme biosynthesis</keyword>
<evidence type="ECO:0000256" key="11">
    <source>
        <dbReference type="ARBA" id="ARBA00048044"/>
    </source>
</evidence>
<evidence type="ECO:0000256" key="6">
    <source>
        <dbReference type="ARBA" id="ARBA00023002"/>
    </source>
</evidence>
<dbReference type="InterPro" id="IPR023754">
    <property type="entry name" value="HemeA_Synthase_type2"/>
</dbReference>
<name>A0ABU9L6N6_9FLAO</name>
<keyword evidence="5 12" id="KW-1133">Transmembrane helix</keyword>
<feature type="transmembrane region" description="Helical" evidence="12">
    <location>
        <begin position="194"/>
        <end position="215"/>
    </location>
</feature>
<feature type="transmembrane region" description="Helical" evidence="12">
    <location>
        <begin position="96"/>
        <end position="114"/>
    </location>
</feature>
<keyword evidence="14" id="KW-1185">Reference proteome</keyword>
<proteinExistence type="predicted"/>
<evidence type="ECO:0000256" key="2">
    <source>
        <dbReference type="ARBA" id="ARBA00004141"/>
    </source>
</evidence>
<reference evidence="13 14" key="1">
    <citation type="submission" date="2024-04" db="EMBL/GenBank/DDBJ databases">
        <title>whole genome sequencing of Lutimonas vermicola strain IMCC1616.</title>
        <authorList>
            <person name="Bae S.S."/>
        </authorList>
    </citation>
    <scope>NUCLEOTIDE SEQUENCE [LARGE SCALE GENOMIC DNA]</scope>
    <source>
        <strain evidence="13 14">IMCC1616</strain>
    </source>
</reference>
<keyword evidence="9 12" id="KW-0472">Membrane</keyword>
<feature type="transmembrane region" description="Helical" evidence="12">
    <location>
        <begin position="291"/>
        <end position="313"/>
    </location>
</feature>
<evidence type="ECO:0000256" key="4">
    <source>
        <dbReference type="ARBA" id="ARBA00022723"/>
    </source>
</evidence>
<feature type="transmembrane region" description="Helical" evidence="12">
    <location>
        <begin position="126"/>
        <end position="149"/>
    </location>
</feature>
<keyword evidence="6" id="KW-0560">Oxidoreductase</keyword>
<comment type="cofactor">
    <cofactor evidence="1">
        <name>heme b</name>
        <dbReference type="ChEBI" id="CHEBI:60344"/>
    </cofactor>
</comment>
<dbReference type="Proteomes" id="UP001474120">
    <property type="component" value="Unassembled WGS sequence"/>
</dbReference>
<organism evidence="13 14">
    <name type="scientific">Lutimonas vermicola</name>
    <dbReference type="NCBI Taxonomy" id="414288"/>
    <lineage>
        <taxon>Bacteria</taxon>
        <taxon>Pseudomonadati</taxon>
        <taxon>Bacteroidota</taxon>
        <taxon>Flavobacteriia</taxon>
        <taxon>Flavobacteriales</taxon>
        <taxon>Flavobacteriaceae</taxon>
        <taxon>Lutimonas</taxon>
    </lineage>
</organism>
<dbReference type="EMBL" id="JBCDNA010000003">
    <property type="protein sequence ID" value="MEL4457361.1"/>
    <property type="molecule type" value="Genomic_DNA"/>
</dbReference>
<feature type="transmembrane region" description="Helical" evidence="12">
    <location>
        <begin position="325"/>
        <end position="345"/>
    </location>
</feature>
<evidence type="ECO:0000256" key="8">
    <source>
        <dbReference type="ARBA" id="ARBA00023133"/>
    </source>
</evidence>
<feature type="transmembrane region" description="Helical" evidence="12">
    <location>
        <begin position="12"/>
        <end position="31"/>
    </location>
</feature>
<dbReference type="RefSeq" id="WP_342161524.1">
    <property type="nucleotide sequence ID" value="NZ_JBCDNA010000003.1"/>
</dbReference>
<dbReference type="Pfam" id="PF02628">
    <property type="entry name" value="COX15-CtaA"/>
    <property type="match status" value="1"/>
</dbReference>
<gene>
    <name evidence="13" type="ORF">AABB81_15750</name>
</gene>
<dbReference type="InterPro" id="IPR003780">
    <property type="entry name" value="COX15/CtaA_fam"/>
</dbReference>
<comment type="catalytic activity">
    <reaction evidence="11">
        <text>Fe(II)-heme o + 2 A + H2O = Fe(II)-heme a + 2 AH2</text>
        <dbReference type="Rhea" id="RHEA:63388"/>
        <dbReference type="ChEBI" id="CHEBI:13193"/>
        <dbReference type="ChEBI" id="CHEBI:15377"/>
        <dbReference type="ChEBI" id="CHEBI:17499"/>
        <dbReference type="ChEBI" id="CHEBI:60530"/>
        <dbReference type="ChEBI" id="CHEBI:61715"/>
        <dbReference type="EC" id="1.17.99.9"/>
    </reaction>
    <physiologicalReaction direction="left-to-right" evidence="11">
        <dbReference type="Rhea" id="RHEA:63389"/>
    </physiologicalReaction>
</comment>
<evidence type="ECO:0000256" key="3">
    <source>
        <dbReference type="ARBA" id="ARBA00022692"/>
    </source>
</evidence>
<evidence type="ECO:0000313" key="13">
    <source>
        <dbReference type="EMBL" id="MEL4457361.1"/>
    </source>
</evidence>
<evidence type="ECO:0000256" key="9">
    <source>
        <dbReference type="ARBA" id="ARBA00023136"/>
    </source>
</evidence>
<evidence type="ECO:0000256" key="10">
    <source>
        <dbReference type="ARBA" id="ARBA00044501"/>
    </source>
</evidence>
<keyword evidence="7" id="KW-0408">Iron</keyword>
<keyword evidence="4" id="KW-0479">Metal-binding</keyword>
<evidence type="ECO:0000313" key="14">
    <source>
        <dbReference type="Proteomes" id="UP001474120"/>
    </source>
</evidence>
<dbReference type="PANTHER" id="PTHR23289">
    <property type="entry name" value="CYTOCHROME C OXIDASE ASSEMBLY PROTEIN COX15"/>
    <property type="match status" value="1"/>
</dbReference>
<dbReference type="PANTHER" id="PTHR23289:SF2">
    <property type="entry name" value="CYTOCHROME C OXIDASE ASSEMBLY PROTEIN COX15 HOMOLOG"/>
    <property type="match status" value="1"/>
</dbReference>